<evidence type="ECO:0000256" key="5">
    <source>
        <dbReference type="ARBA" id="ARBA00022989"/>
    </source>
</evidence>
<dbReference type="GO" id="GO:0050916">
    <property type="term" value="P:sensory perception of sweet taste"/>
    <property type="evidence" value="ECO:0007669"/>
    <property type="project" value="UniProtKB-ARBA"/>
</dbReference>
<feature type="non-terminal residue" evidence="9">
    <location>
        <position position="284"/>
    </location>
</feature>
<dbReference type="GO" id="GO:0005886">
    <property type="term" value="C:plasma membrane"/>
    <property type="evidence" value="ECO:0007669"/>
    <property type="project" value="UniProtKB-SubCell"/>
</dbReference>
<dbReference type="GO" id="GO:0008527">
    <property type="term" value="F:taste receptor activity"/>
    <property type="evidence" value="ECO:0007669"/>
    <property type="project" value="InterPro"/>
</dbReference>
<comment type="subcellular location">
    <subcellularLocation>
        <location evidence="1">Cell membrane</location>
        <topology evidence="1">Multi-pass membrane protein</topology>
    </subcellularLocation>
</comment>
<keyword evidence="5 8" id="KW-1133">Transmembrane helix</keyword>
<keyword evidence="10" id="KW-1185">Reference proteome</keyword>
<evidence type="ECO:0000256" key="4">
    <source>
        <dbReference type="ARBA" id="ARBA00022692"/>
    </source>
</evidence>
<evidence type="ECO:0000256" key="3">
    <source>
        <dbReference type="ARBA" id="ARBA00022475"/>
    </source>
</evidence>
<protein>
    <recommendedName>
        <fullName evidence="11">Gustatory receptor</fullName>
    </recommendedName>
</protein>
<feature type="transmembrane region" description="Helical" evidence="8">
    <location>
        <begin position="21"/>
        <end position="41"/>
    </location>
</feature>
<evidence type="ECO:0000256" key="1">
    <source>
        <dbReference type="ARBA" id="ARBA00004651"/>
    </source>
</evidence>
<dbReference type="InterPro" id="IPR009318">
    <property type="entry name" value="Gustatory_rcpt"/>
</dbReference>
<gene>
    <name evidence="9" type="ORF">PHYEVI_LOCUS1033</name>
</gene>
<reference evidence="9" key="1">
    <citation type="submission" date="2022-01" db="EMBL/GenBank/DDBJ databases">
        <authorList>
            <person name="King R."/>
        </authorList>
    </citation>
    <scope>NUCLEOTIDE SEQUENCE</scope>
</reference>
<feature type="transmembrane region" description="Helical" evidence="8">
    <location>
        <begin position="192"/>
        <end position="210"/>
    </location>
</feature>
<feature type="transmembrane region" description="Helical" evidence="8">
    <location>
        <begin position="138"/>
        <end position="156"/>
    </location>
</feature>
<evidence type="ECO:0000313" key="10">
    <source>
        <dbReference type="Proteomes" id="UP001153712"/>
    </source>
</evidence>
<dbReference type="Pfam" id="PF06151">
    <property type="entry name" value="Trehalose_recp"/>
    <property type="match status" value="1"/>
</dbReference>
<sequence>MDIKRKARKEDIIWDRSIHNVFSWLFFAMQLFGFMPLRGIFKRDLSAIKFTWMSWISLYALLTSAGMFFMLATQVARFFIYNMHTQEMQRFFYFMKSWFVSWFFFVLAREWKDMLVRWNEVDEALARFGRPKCAKRKLNFGMVFFIAFFIGDYVLIQTQRTEQDILKHSVILSWKAWEHFQKHRIFKYIYELYPYNFFSSLCLLIIQLQVLFSGTFLDLFIMGTSFCLASRMKLITKKIKEMSFKRMESDEVWINLRESYNKLELLCCYINSKIGVAVLICFMG</sequence>
<dbReference type="PANTHER" id="PTHR21421">
    <property type="entry name" value="GUSTATORY RECEPTOR"/>
    <property type="match status" value="1"/>
</dbReference>
<evidence type="ECO:0000256" key="7">
    <source>
        <dbReference type="ARBA" id="ARBA00023170"/>
    </source>
</evidence>
<dbReference type="EMBL" id="OU900094">
    <property type="protein sequence ID" value="CAG9854571.1"/>
    <property type="molecule type" value="Genomic_DNA"/>
</dbReference>
<dbReference type="OrthoDB" id="5800391at2759"/>
<keyword evidence="6 8" id="KW-0472">Membrane</keyword>
<name>A0A9N9XMB5_PHYSR</name>
<dbReference type="AlphaFoldDB" id="A0A9N9XMB5"/>
<dbReference type="Proteomes" id="UP001153712">
    <property type="component" value="Chromosome 1"/>
</dbReference>
<feature type="transmembrane region" description="Helical" evidence="8">
    <location>
        <begin position="53"/>
        <end position="79"/>
    </location>
</feature>
<evidence type="ECO:0000256" key="8">
    <source>
        <dbReference type="SAM" id="Phobius"/>
    </source>
</evidence>
<dbReference type="PANTHER" id="PTHR21421:SF29">
    <property type="entry name" value="GUSTATORY RECEPTOR 5A FOR TREHALOSE-RELATED"/>
    <property type="match status" value="1"/>
</dbReference>
<organism evidence="9 10">
    <name type="scientific">Phyllotreta striolata</name>
    <name type="common">Striped flea beetle</name>
    <name type="synonym">Crioceris striolata</name>
    <dbReference type="NCBI Taxonomy" id="444603"/>
    <lineage>
        <taxon>Eukaryota</taxon>
        <taxon>Metazoa</taxon>
        <taxon>Ecdysozoa</taxon>
        <taxon>Arthropoda</taxon>
        <taxon>Hexapoda</taxon>
        <taxon>Insecta</taxon>
        <taxon>Pterygota</taxon>
        <taxon>Neoptera</taxon>
        <taxon>Endopterygota</taxon>
        <taxon>Coleoptera</taxon>
        <taxon>Polyphaga</taxon>
        <taxon>Cucujiformia</taxon>
        <taxon>Chrysomeloidea</taxon>
        <taxon>Chrysomelidae</taxon>
        <taxon>Galerucinae</taxon>
        <taxon>Alticini</taxon>
        <taxon>Phyllotreta</taxon>
    </lineage>
</organism>
<proteinExistence type="inferred from homology"/>
<evidence type="ECO:0000256" key="2">
    <source>
        <dbReference type="ARBA" id="ARBA00005327"/>
    </source>
</evidence>
<accession>A0A9N9XMB5</accession>
<evidence type="ECO:0000256" key="6">
    <source>
        <dbReference type="ARBA" id="ARBA00023136"/>
    </source>
</evidence>
<feature type="transmembrane region" description="Helical" evidence="8">
    <location>
        <begin position="216"/>
        <end position="236"/>
    </location>
</feature>
<comment type="similarity">
    <text evidence="2">Belongs to the insect chemoreceptor superfamily. Gustatory receptor (GR) family. Gr5a subfamily.</text>
</comment>
<feature type="transmembrane region" description="Helical" evidence="8">
    <location>
        <begin position="91"/>
        <end position="108"/>
    </location>
</feature>
<keyword evidence="3" id="KW-1003">Cell membrane</keyword>
<keyword evidence="7" id="KW-0675">Receptor</keyword>
<evidence type="ECO:0008006" key="11">
    <source>
        <dbReference type="Google" id="ProtNLM"/>
    </source>
</evidence>
<keyword evidence="4 8" id="KW-0812">Transmembrane</keyword>
<evidence type="ECO:0000313" key="9">
    <source>
        <dbReference type="EMBL" id="CAG9854571.1"/>
    </source>
</evidence>